<dbReference type="GO" id="GO:0005886">
    <property type="term" value="C:plasma membrane"/>
    <property type="evidence" value="ECO:0007669"/>
    <property type="project" value="TreeGrafter"/>
</dbReference>
<dbReference type="InterPro" id="IPR008962">
    <property type="entry name" value="PapD-like_sf"/>
</dbReference>
<evidence type="ECO:0000256" key="4">
    <source>
        <dbReference type="ARBA" id="ARBA00022989"/>
    </source>
</evidence>
<name>A0A7S1AGJ1_NOCSC</name>
<accession>A0A7S1AGJ1</accession>
<proteinExistence type="inferred from homology"/>
<comment type="subcellular location">
    <subcellularLocation>
        <location evidence="1">Membrane</location>
        <topology evidence="1">Single-pass type IV membrane protein</topology>
    </subcellularLocation>
</comment>
<dbReference type="SUPFAM" id="SSF49354">
    <property type="entry name" value="PapD-like"/>
    <property type="match status" value="1"/>
</dbReference>
<evidence type="ECO:0000256" key="3">
    <source>
        <dbReference type="ARBA" id="ARBA00022692"/>
    </source>
</evidence>
<dbReference type="Gene3D" id="2.60.40.10">
    <property type="entry name" value="Immunoglobulins"/>
    <property type="match status" value="1"/>
</dbReference>
<dbReference type="EMBL" id="HBFQ01039410">
    <property type="protein sequence ID" value="CAD8853593.1"/>
    <property type="molecule type" value="Transcribed_RNA"/>
</dbReference>
<evidence type="ECO:0000256" key="5">
    <source>
        <dbReference type="ARBA" id="ARBA00023136"/>
    </source>
</evidence>
<keyword evidence="5 7" id="KW-0472">Membrane</keyword>
<evidence type="ECO:0000313" key="9">
    <source>
        <dbReference type="EMBL" id="CAD8853593.1"/>
    </source>
</evidence>
<dbReference type="AlphaFoldDB" id="A0A7S1AGJ1"/>
<evidence type="ECO:0000256" key="2">
    <source>
        <dbReference type="ARBA" id="ARBA00008932"/>
    </source>
</evidence>
<evidence type="ECO:0000256" key="1">
    <source>
        <dbReference type="ARBA" id="ARBA00004211"/>
    </source>
</evidence>
<dbReference type="Pfam" id="PF00635">
    <property type="entry name" value="Motile_Sperm"/>
    <property type="match status" value="1"/>
</dbReference>
<protein>
    <recommendedName>
        <fullName evidence="8">MSP domain-containing protein</fullName>
    </recommendedName>
</protein>
<dbReference type="InterPro" id="IPR000535">
    <property type="entry name" value="MSP_dom"/>
</dbReference>
<comment type="similarity">
    <text evidence="2">Belongs to the VAMP-associated protein (VAP) (TC 9.B.17) family.</text>
</comment>
<sequence>MPPLTLLSINPEETLAFTKTPQSNTPSKILTLTNDSQVNVAFKVKTTAPKAYVVKPSYGTLRPRENQEVQIILQPQGQGADVSVSTHRFLVQAVPAPSSEEVPREQWSNFATEIIQSTKLNVQVDQREGDVSEAKTNENFRSTANLNVAENNVITAATTDTGAADAVRDNKKEFDDLYVRLTSFEQENKVLVIEKQKLLAENEKLKINSSSGGAGASAAGFSVVHLLLVAVIAAGVTFALNNLV</sequence>
<keyword evidence="6" id="KW-0175">Coiled coil</keyword>
<dbReference type="InterPro" id="IPR016763">
    <property type="entry name" value="VAP"/>
</dbReference>
<dbReference type="PANTHER" id="PTHR10809:SF6">
    <property type="entry name" value="AT11025P-RELATED"/>
    <property type="match status" value="1"/>
</dbReference>
<keyword evidence="3 7" id="KW-0812">Transmembrane</keyword>
<gene>
    <name evidence="9" type="ORF">NSCI0253_LOCUS27944</name>
</gene>
<evidence type="ECO:0000259" key="8">
    <source>
        <dbReference type="PROSITE" id="PS50202"/>
    </source>
</evidence>
<feature type="coiled-coil region" evidence="6">
    <location>
        <begin position="181"/>
        <end position="208"/>
    </location>
</feature>
<organism evidence="9">
    <name type="scientific">Noctiluca scintillans</name>
    <name type="common">Sea sparkle</name>
    <name type="synonym">Red tide dinoflagellate</name>
    <dbReference type="NCBI Taxonomy" id="2966"/>
    <lineage>
        <taxon>Eukaryota</taxon>
        <taxon>Sar</taxon>
        <taxon>Alveolata</taxon>
        <taxon>Dinophyceae</taxon>
        <taxon>Noctilucales</taxon>
        <taxon>Noctilucaceae</taxon>
        <taxon>Noctiluca</taxon>
    </lineage>
</organism>
<keyword evidence="4 7" id="KW-1133">Transmembrane helix</keyword>
<dbReference type="PROSITE" id="PS50202">
    <property type="entry name" value="MSP"/>
    <property type="match status" value="1"/>
</dbReference>
<feature type="domain" description="MSP" evidence="8">
    <location>
        <begin position="6"/>
        <end position="125"/>
    </location>
</feature>
<evidence type="ECO:0000256" key="6">
    <source>
        <dbReference type="SAM" id="Coils"/>
    </source>
</evidence>
<dbReference type="InterPro" id="IPR013783">
    <property type="entry name" value="Ig-like_fold"/>
</dbReference>
<evidence type="ECO:0000256" key="7">
    <source>
        <dbReference type="SAM" id="Phobius"/>
    </source>
</evidence>
<reference evidence="9" key="1">
    <citation type="submission" date="2021-01" db="EMBL/GenBank/DDBJ databases">
        <authorList>
            <person name="Corre E."/>
            <person name="Pelletier E."/>
            <person name="Niang G."/>
            <person name="Scheremetjew M."/>
            <person name="Finn R."/>
            <person name="Kale V."/>
            <person name="Holt S."/>
            <person name="Cochrane G."/>
            <person name="Meng A."/>
            <person name="Brown T."/>
            <person name="Cohen L."/>
        </authorList>
    </citation>
    <scope>NUCLEOTIDE SEQUENCE</scope>
</reference>
<dbReference type="PANTHER" id="PTHR10809">
    <property type="entry name" value="VESICLE-ASSOCIATED MEMBRANE PROTEIN-ASSOCIATED PROTEIN"/>
    <property type="match status" value="1"/>
</dbReference>
<feature type="transmembrane region" description="Helical" evidence="7">
    <location>
        <begin position="214"/>
        <end position="240"/>
    </location>
</feature>
<dbReference type="GO" id="GO:0005789">
    <property type="term" value="C:endoplasmic reticulum membrane"/>
    <property type="evidence" value="ECO:0007669"/>
    <property type="project" value="InterPro"/>
</dbReference>
<dbReference type="GO" id="GO:0061817">
    <property type="term" value="P:endoplasmic reticulum-plasma membrane tethering"/>
    <property type="evidence" value="ECO:0007669"/>
    <property type="project" value="TreeGrafter"/>
</dbReference>
<dbReference type="GO" id="GO:0090158">
    <property type="term" value="P:endoplasmic reticulum membrane organization"/>
    <property type="evidence" value="ECO:0007669"/>
    <property type="project" value="TreeGrafter"/>
</dbReference>